<evidence type="ECO:0000313" key="8">
    <source>
        <dbReference type="EMBL" id="MFC3689031.1"/>
    </source>
</evidence>
<sequence length="236" mass="23153">MPTRATTPVTSPDPRDRRAPAARHAAVALVAPLVLLLSLVVAGPASAHARFTGSDPAEGSQVDALPAAVVMSYSEEIAPQFVEAAVVAPDGTTVPTTSSAAGTDVTVDLGGEVAAAADQTGTWQVVARVVSVDGHPVEHTTSFVLTAAAAPPAPAEGTTAAPTAGTTGEATPEATSEAAGATDAATGVPADQASTEPVSAVTDGLPRWALVVGALVLVAAAAAALVVQLRRRPPAA</sequence>
<dbReference type="Proteomes" id="UP001595685">
    <property type="component" value="Unassembled WGS sequence"/>
</dbReference>
<reference evidence="9" key="1">
    <citation type="journal article" date="2019" name="Int. J. Syst. Evol. Microbiol.">
        <title>The Global Catalogue of Microorganisms (GCM) 10K type strain sequencing project: providing services to taxonomists for standard genome sequencing and annotation.</title>
        <authorList>
            <consortium name="The Broad Institute Genomics Platform"/>
            <consortium name="The Broad Institute Genome Sequencing Center for Infectious Disease"/>
            <person name="Wu L."/>
            <person name="Ma J."/>
        </authorList>
    </citation>
    <scope>NUCLEOTIDE SEQUENCE [LARGE SCALE GENOMIC DNA]</scope>
    <source>
        <strain evidence="9">NCAIM B.02333</strain>
    </source>
</reference>
<dbReference type="SUPFAM" id="SSF81296">
    <property type="entry name" value="E set domains"/>
    <property type="match status" value="1"/>
</dbReference>
<comment type="caution">
    <text evidence="8">The sequence shown here is derived from an EMBL/GenBank/DDBJ whole genome shotgun (WGS) entry which is preliminary data.</text>
</comment>
<dbReference type="PANTHER" id="PTHR34820:SF4">
    <property type="entry name" value="INNER MEMBRANE PROTEIN YEBZ"/>
    <property type="match status" value="1"/>
</dbReference>
<evidence type="ECO:0000256" key="3">
    <source>
        <dbReference type="ARBA" id="ARBA00022729"/>
    </source>
</evidence>
<keyword evidence="6" id="KW-0812">Transmembrane</keyword>
<evidence type="ECO:0000256" key="1">
    <source>
        <dbReference type="ARBA" id="ARBA00004196"/>
    </source>
</evidence>
<dbReference type="RefSeq" id="WP_376983986.1">
    <property type="nucleotide sequence ID" value="NZ_JBHRWW010000007.1"/>
</dbReference>
<organism evidence="8 9">
    <name type="scientific">Aquipuribacter hungaricus</name>
    <dbReference type="NCBI Taxonomy" id="545624"/>
    <lineage>
        <taxon>Bacteria</taxon>
        <taxon>Bacillati</taxon>
        <taxon>Actinomycetota</taxon>
        <taxon>Actinomycetes</taxon>
        <taxon>Micrococcales</taxon>
        <taxon>Intrasporangiaceae</taxon>
        <taxon>Aquipuribacter</taxon>
    </lineage>
</organism>
<evidence type="ECO:0000259" key="7">
    <source>
        <dbReference type="Pfam" id="PF04234"/>
    </source>
</evidence>
<evidence type="ECO:0000313" key="9">
    <source>
        <dbReference type="Proteomes" id="UP001595685"/>
    </source>
</evidence>
<evidence type="ECO:0000256" key="5">
    <source>
        <dbReference type="SAM" id="MobiDB-lite"/>
    </source>
</evidence>
<evidence type="ECO:0000256" key="4">
    <source>
        <dbReference type="ARBA" id="ARBA00023008"/>
    </source>
</evidence>
<keyword evidence="9" id="KW-1185">Reference proteome</keyword>
<dbReference type="Gene3D" id="2.60.40.1220">
    <property type="match status" value="1"/>
</dbReference>
<feature type="region of interest" description="Disordered" evidence="5">
    <location>
        <begin position="1"/>
        <end position="20"/>
    </location>
</feature>
<feature type="compositionally biased region" description="Polar residues" evidence="5">
    <location>
        <begin position="1"/>
        <end position="10"/>
    </location>
</feature>
<feature type="compositionally biased region" description="Low complexity" evidence="5">
    <location>
        <begin position="150"/>
        <end position="191"/>
    </location>
</feature>
<evidence type="ECO:0000256" key="2">
    <source>
        <dbReference type="ARBA" id="ARBA00022723"/>
    </source>
</evidence>
<keyword evidence="4" id="KW-0186">Copper</keyword>
<keyword evidence="2" id="KW-0479">Metal-binding</keyword>
<feature type="region of interest" description="Disordered" evidence="5">
    <location>
        <begin position="150"/>
        <end position="194"/>
    </location>
</feature>
<dbReference type="InterPro" id="IPR032694">
    <property type="entry name" value="CopC/D"/>
</dbReference>
<feature type="domain" description="CopC" evidence="7">
    <location>
        <begin position="48"/>
        <end position="144"/>
    </location>
</feature>
<accession>A0ABV7WJ15</accession>
<dbReference type="PANTHER" id="PTHR34820">
    <property type="entry name" value="INNER MEMBRANE PROTEIN YEBZ"/>
    <property type="match status" value="1"/>
</dbReference>
<dbReference type="Pfam" id="PF04234">
    <property type="entry name" value="CopC"/>
    <property type="match status" value="1"/>
</dbReference>
<keyword evidence="3" id="KW-0732">Signal</keyword>
<dbReference type="InterPro" id="IPR014756">
    <property type="entry name" value="Ig_E-set"/>
</dbReference>
<comment type="subcellular location">
    <subcellularLocation>
        <location evidence="1">Cell envelope</location>
    </subcellularLocation>
</comment>
<proteinExistence type="predicted"/>
<keyword evidence="6" id="KW-0472">Membrane</keyword>
<evidence type="ECO:0000256" key="6">
    <source>
        <dbReference type="SAM" id="Phobius"/>
    </source>
</evidence>
<keyword evidence="6" id="KW-1133">Transmembrane helix</keyword>
<dbReference type="EMBL" id="JBHRWW010000007">
    <property type="protein sequence ID" value="MFC3689031.1"/>
    <property type="molecule type" value="Genomic_DNA"/>
</dbReference>
<gene>
    <name evidence="8" type="ORF">ACFOLH_11825</name>
</gene>
<protein>
    <submittedName>
        <fullName evidence="8">Copper resistance protein CopC</fullName>
    </submittedName>
</protein>
<dbReference type="InterPro" id="IPR014755">
    <property type="entry name" value="Cu-Rt/internalin_Ig-like"/>
</dbReference>
<feature type="transmembrane region" description="Helical" evidence="6">
    <location>
        <begin position="208"/>
        <end position="227"/>
    </location>
</feature>
<dbReference type="InterPro" id="IPR007348">
    <property type="entry name" value="CopC_dom"/>
</dbReference>
<name>A0ABV7WJ15_9MICO</name>